<accession>A0A5B7JUT1</accession>
<name>A0A5B7JUT1_PORTR</name>
<comment type="caution">
    <text evidence="1">The sequence shown here is derived from an EMBL/GenBank/DDBJ whole genome shotgun (WGS) entry which is preliminary data.</text>
</comment>
<dbReference type="AlphaFoldDB" id="A0A5B7JUT1"/>
<protein>
    <submittedName>
        <fullName evidence="1">Uncharacterized protein</fullName>
    </submittedName>
</protein>
<dbReference type="EMBL" id="VSRR010113521">
    <property type="protein sequence ID" value="MPC98305.1"/>
    <property type="molecule type" value="Genomic_DNA"/>
</dbReference>
<gene>
    <name evidence="1" type="ORF">E2C01_093669</name>
</gene>
<proteinExistence type="predicted"/>
<evidence type="ECO:0000313" key="1">
    <source>
        <dbReference type="EMBL" id="MPC98305.1"/>
    </source>
</evidence>
<sequence length="133" mass="15129">MWDPEKGMESILGRGVSSFGLENVTVTNQTAQLGTNAFLHCHVRNMADKQSIEVLTKPLVVGTRSHSDWEVLADWREVNVNKQLPTRCLPPVTMMIVIKLYHRMYSILTSNNTLQRGKQFLESGSNLIERRFA</sequence>
<keyword evidence="2" id="KW-1185">Reference proteome</keyword>
<organism evidence="1 2">
    <name type="scientific">Portunus trituberculatus</name>
    <name type="common">Swimming crab</name>
    <name type="synonym">Neptunus trituberculatus</name>
    <dbReference type="NCBI Taxonomy" id="210409"/>
    <lineage>
        <taxon>Eukaryota</taxon>
        <taxon>Metazoa</taxon>
        <taxon>Ecdysozoa</taxon>
        <taxon>Arthropoda</taxon>
        <taxon>Crustacea</taxon>
        <taxon>Multicrustacea</taxon>
        <taxon>Malacostraca</taxon>
        <taxon>Eumalacostraca</taxon>
        <taxon>Eucarida</taxon>
        <taxon>Decapoda</taxon>
        <taxon>Pleocyemata</taxon>
        <taxon>Brachyura</taxon>
        <taxon>Eubrachyura</taxon>
        <taxon>Portunoidea</taxon>
        <taxon>Portunidae</taxon>
        <taxon>Portuninae</taxon>
        <taxon>Portunus</taxon>
    </lineage>
</organism>
<dbReference type="Proteomes" id="UP000324222">
    <property type="component" value="Unassembled WGS sequence"/>
</dbReference>
<evidence type="ECO:0000313" key="2">
    <source>
        <dbReference type="Proteomes" id="UP000324222"/>
    </source>
</evidence>
<reference evidence="1 2" key="1">
    <citation type="submission" date="2019-05" db="EMBL/GenBank/DDBJ databases">
        <title>Another draft genome of Portunus trituberculatus and its Hox gene families provides insights of decapod evolution.</title>
        <authorList>
            <person name="Jeong J.-H."/>
            <person name="Song I."/>
            <person name="Kim S."/>
            <person name="Choi T."/>
            <person name="Kim D."/>
            <person name="Ryu S."/>
            <person name="Kim W."/>
        </authorList>
    </citation>
    <scope>NUCLEOTIDE SEQUENCE [LARGE SCALE GENOMIC DNA]</scope>
    <source>
        <tissue evidence="1">Muscle</tissue>
    </source>
</reference>